<accession>A0A8C9D6G8</accession>
<dbReference type="PANTHER" id="PTHR24212:SF1">
    <property type="entry name" value="ZYXIN"/>
    <property type="match status" value="1"/>
</dbReference>
<evidence type="ECO:0000256" key="14">
    <source>
        <dbReference type="ARBA" id="ARBA00039396"/>
    </source>
</evidence>
<dbReference type="GO" id="GO:0045335">
    <property type="term" value="C:phagocytic vesicle"/>
    <property type="evidence" value="ECO:0007669"/>
    <property type="project" value="Ensembl"/>
</dbReference>
<evidence type="ECO:0000256" key="13">
    <source>
        <dbReference type="ARBA" id="ARBA00023242"/>
    </source>
</evidence>
<dbReference type="Ensembl" id="ENSPLOT00000019657.1">
    <property type="protein sequence ID" value="ENSPLOP00000017742.1"/>
    <property type="gene ID" value="ENSPLOG00000012995.1"/>
</dbReference>
<sequence>MAAPRPPPAISVSVSAPAFYAPQKKFGPVVAPKPKVNPFRPGDSEPPPAAGAQRAQMGRVGEIPPPPAEDFPPPPPPILGDGDDSEGALGGAFPPPPPPIEEPFPPAPLEEEIFPSPPPPLEEEGGPEAAIPPPPQPREKVSSIDLEIDSLSSLLDDMTRNDPFKARVSSGYVPPPVATPYIPKSNTKPATGGTAPLPPWKSPSSSQPLPQAQAQPLSQTQFHVQPQVKPQVQLHVQPQPQPQPQPVPFANTQPRGPPAPSPAPKFSPVASKFTPVASKFSPGAPGGPGSQPNQKLGSPEAPSSSSTGSPQSPSFTYAQQKERPRVQEKQHPVAPPAQSQNQVRSPGAPGPLTLKEVEELEQLTQQLMQDMEHPQRQNVAVNESCGRCHQPLARTQPAVRALGQLFHITCFTCHQCEQQLQGQQFYSLEGAPYCEGCYTDTLEKCNTCGQPITDRMLRATGKAYHPQCFTCVVCSCPLEGTSFIVDQANRPHCVPDYHKQYAPRCSVCEGPIMPEPGREETVRVVALDKNFHMKCYKCEVGRPPGLGGGGTLLATRWLVGSASLEVAVAILRGRGAHTCPHPDAPITAHDAGRGFCGVSLSFRCISDKPRKGAASGRKGCGASLFWGGGMCLVRLKEEVRGVEAGGGGPTSFIGWRPWEQLFPLLALGRRGLGTRVKMGSRRSEDRA</sequence>
<reference evidence="19" key="2">
    <citation type="submission" date="2025-08" db="UniProtKB">
        <authorList>
            <consortium name="Ensembl"/>
        </authorList>
    </citation>
    <scope>IDENTIFICATION</scope>
</reference>
<dbReference type="GO" id="GO:0007160">
    <property type="term" value="P:cell-matrix adhesion"/>
    <property type="evidence" value="ECO:0007669"/>
    <property type="project" value="Ensembl"/>
</dbReference>
<organism evidence="19 20">
    <name type="scientific">Panthera leo</name>
    <name type="common">Lion</name>
    <dbReference type="NCBI Taxonomy" id="9689"/>
    <lineage>
        <taxon>Eukaryota</taxon>
        <taxon>Metazoa</taxon>
        <taxon>Chordata</taxon>
        <taxon>Craniata</taxon>
        <taxon>Vertebrata</taxon>
        <taxon>Euteleostomi</taxon>
        <taxon>Mammalia</taxon>
        <taxon>Eutheria</taxon>
        <taxon>Laurasiatheria</taxon>
        <taxon>Carnivora</taxon>
        <taxon>Feliformia</taxon>
        <taxon>Felidae</taxon>
        <taxon>Pantherinae</taxon>
        <taxon>Panthera</taxon>
    </lineage>
</organism>
<dbReference type="GO" id="GO:0046872">
    <property type="term" value="F:metal ion binding"/>
    <property type="evidence" value="ECO:0007669"/>
    <property type="project" value="UniProtKB-KW"/>
</dbReference>
<dbReference type="FunFam" id="2.10.110.10:FF:000076">
    <property type="entry name" value="Zyxin"/>
    <property type="match status" value="1"/>
</dbReference>
<keyword evidence="11 16" id="KW-0440">LIM domain</keyword>
<dbReference type="SMART" id="SM00132">
    <property type="entry name" value="LIM"/>
    <property type="match status" value="3"/>
</dbReference>
<feature type="domain" description="LIM zinc-binding" evidence="18">
    <location>
        <begin position="443"/>
        <end position="503"/>
    </location>
</feature>
<feature type="compositionally biased region" description="Low complexity" evidence="17">
    <location>
        <begin position="143"/>
        <end position="156"/>
    </location>
</feature>
<dbReference type="GO" id="GO:0001725">
    <property type="term" value="C:stress fiber"/>
    <property type="evidence" value="ECO:0007669"/>
    <property type="project" value="Ensembl"/>
</dbReference>
<dbReference type="GO" id="GO:0007229">
    <property type="term" value="P:integrin-mediated signaling pathway"/>
    <property type="evidence" value="ECO:0007669"/>
    <property type="project" value="Ensembl"/>
</dbReference>
<evidence type="ECO:0000256" key="17">
    <source>
        <dbReference type="SAM" id="MobiDB-lite"/>
    </source>
</evidence>
<evidence type="ECO:0000313" key="20">
    <source>
        <dbReference type="Proteomes" id="UP000694399"/>
    </source>
</evidence>
<evidence type="ECO:0000256" key="11">
    <source>
        <dbReference type="ARBA" id="ARBA00023038"/>
    </source>
</evidence>
<evidence type="ECO:0000256" key="6">
    <source>
        <dbReference type="ARBA" id="ARBA00022723"/>
    </source>
</evidence>
<evidence type="ECO:0000256" key="9">
    <source>
        <dbReference type="ARBA" id="ARBA00022889"/>
    </source>
</evidence>
<keyword evidence="12" id="KW-0206">Cytoskeleton</keyword>
<dbReference type="CDD" id="cd09349">
    <property type="entry name" value="LIM1_Zyxin"/>
    <property type="match status" value="1"/>
</dbReference>
<keyword evidence="7" id="KW-0677">Repeat</keyword>
<evidence type="ECO:0000256" key="7">
    <source>
        <dbReference type="ARBA" id="ARBA00022737"/>
    </source>
</evidence>
<dbReference type="Pfam" id="PF00412">
    <property type="entry name" value="LIM"/>
    <property type="match status" value="2"/>
</dbReference>
<comment type="subcellular location">
    <subcellularLocation>
        <location evidence="3">Cell junction</location>
        <location evidence="3">Focal adhesion</location>
    </subcellularLocation>
    <subcellularLocation>
        <location evidence="2">Cytoplasm</location>
        <location evidence="2">Cytoskeleton</location>
    </subcellularLocation>
    <subcellularLocation>
        <location evidence="1">Nucleus</location>
    </subcellularLocation>
</comment>
<dbReference type="GO" id="GO:0005886">
    <property type="term" value="C:plasma membrane"/>
    <property type="evidence" value="ECO:0007669"/>
    <property type="project" value="Ensembl"/>
</dbReference>
<comment type="similarity">
    <text evidence="4">Belongs to the zyxin/ajuba family.</text>
</comment>
<comment type="function">
    <text evidence="15">Adhesion plaque protein. Binds alpha-actinin and the CRP protein. Important for targeting TES and ENA/VASP family members to focal adhesions and for the formation of actin-rich structures. May be a component of a signal transduction pathway that mediates adhesion-stimulated changes in gene expression.</text>
</comment>
<feature type="compositionally biased region" description="Pro residues" evidence="17">
    <location>
        <begin position="63"/>
        <end position="78"/>
    </location>
</feature>
<evidence type="ECO:0000259" key="18">
    <source>
        <dbReference type="PROSITE" id="PS50023"/>
    </source>
</evidence>
<dbReference type="GO" id="GO:0071346">
    <property type="term" value="P:cellular response to type II interferon"/>
    <property type="evidence" value="ECO:0007669"/>
    <property type="project" value="Ensembl"/>
</dbReference>
<name>A0A8C9D6G8_PANLE</name>
<feature type="compositionally biased region" description="Low complexity" evidence="17">
    <location>
        <begin position="298"/>
        <end position="314"/>
    </location>
</feature>
<proteinExistence type="inferred from homology"/>
<evidence type="ECO:0000313" key="19">
    <source>
        <dbReference type="Ensembl" id="ENSPLOP00000017742.1"/>
    </source>
</evidence>
<dbReference type="GO" id="GO:0005912">
    <property type="term" value="C:adherens junction"/>
    <property type="evidence" value="ECO:0007669"/>
    <property type="project" value="Ensembl"/>
</dbReference>
<dbReference type="GO" id="GO:0007179">
    <property type="term" value="P:transforming growth factor beta receptor signaling pathway"/>
    <property type="evidence" value="ECO:0007669"/>
    <property type="project" value="Ensembl"/>
</dbReference>
<protein>
    <recommendedName>
        <fullName evidence="14">Zyxin</fullName>
    </recommendedName>
</protein>
<dbReference type="GO" id="GO:0005925">
    <property type="term" value="C:focal adhesion"/>
    <property type="evidence" value="ECO:0007669"/>
    <property type="project" value="UniProtKB-SubCell"/>
</dbReference>
<dbReference type="GO" id="GO:0005634">
    <property type="term" value="C:nucleus"/>
    <property type="evidence" value="ECO:0007669"/>
    <property type="project" value="UniProtKB-SubCell"/>
</dbReference>
<dbReference type="InterPro" id="IPR001781">
    <property type="entry name" value="Znf_LIM"/>
</dbReference>
<keyword evidence="6 16" id="KW-0479">Metal-binding</keyword>
<dbReference type="Proteomes" id="UP000694399">
    <property type="component" value="Chromosome A3"/>
</dbReference>
<keyword evidence="8 16" id="KW-0862">Zinc</keyword>
<evidence type="ECO:0000256" key="5">
    <source>
        <dbReference type="ARBA" id="ARBA00022490"/>
    </source>
</evidence>
<evidence type="ECO:0000256" key="8">
    <source>
        <dbReference type="ARBA" id="ARBA00022833"/>
    </source>
</evidence>
<feature type="compositionally biased region" description="Low complexity" evidence="17">
    <location>
        <begin position="202"/>
        <end position="238"/>
    </location>
</feature>
<keyword evidence="10" id="KW-0965">Cell junction</keyword>
<feature type="domain" description="LIM zinc-binding" evidence="18">
    <location>
        <begin position="383"/>
        <end position="442"/>
    </location>
</feature>
<feature type="compositionally biased region" description="Basic and acidic residues" evidence="17">
    <location>
        <begin position="320"/>
        <end position="331"/>
    </location>
</feature>
<dbReference type="FunFam" id="2.10.110.10:FF:000057">
    <property type="entry name" value="Zyxin"/>
    <property type="match status" value="1"/>
</dbReference>
<dbReference type="GeneTree" id="ENSGT00940000154273"/>
<dbReference type="GO" id="GO:0005829">
    <property type="term" value="C:cytosol"/>
    <property type="evidence" value="ECO:0007669"/>
    <property type="project" value="Ensembl"/>
</dbReference>
<dbReference type="GO" id="GO:0043149">
    <property type="term" value="P:stress fiber assembly"/>
    <property type="evidence" value="ECO:0007669"/>
    <property type="project" value="Ensembl"/>
</dbReference>
<feature type="region of interest" description="Disordered" evidence="17">
    <location>
        <begin position="23"/>
        <end position="352"/>
    </location>
</feature>
<gene>
    <name evidence="19" type="primary">ZYX</name>
</gene>
<feature type="compositionally biased region" description="Pro residues" evidence="17">
    <location>
        <begin position="255"/>
        <end position="265"/>
    </location>
</feature>
<evidence type="ECO:0000256" key="3">
    <source>
        <dbReference type="ARBA" id="ARBA00004246"/>
    </source>
</evidence>
<keyword evidence="13" id="KW-0539">Nucleus</keyword>
<keyword evidence="20" id="KW-1185">Reference proteome</keyword>
<evidence type="ECO:0000256" key="2">
    <source>
        <dbReference type="ARBA" id="ARBA00004245"/>
    </source>
</evidence>
<dbReference type="CDD" id="cd09353">
    <property type="entry name" value="LIM2_Zyxin"/>
    <property type="match status" value="1"/>
</dbReference>
<evidence type="ECO:0000256" key="1">
    <source>
        <dbReference type="ARBA" id="ARBA00004123"/>
    </source>
</evidence>
<dbReference type="Gene3D" id="2.10.110.10">
    <property type="entry name" value="Cysteine Rich Protein"/>
    <property type="match status" value="3"/>
</dbReference>
<dbReference type="PROSITE" id="PS50023">
    <property type="entry name" value="LIM_DOMAIN_2"/>
    <property type="match status" value="2"/>
</dbReference>
<keyword evidence="5" id="KW-0963">Cytoplasm</keyword>
<reference evidence="19" key="1">
    <citation type="journal article" date="2019" name="bioRxiv">
        <title>Long live the king: chromosome-level assembly of the lion (Panthera leo) using linked-read, Hi-C, and long read data.</title>
        <authorList>
            <person name="Armstrong E.E."/>
            <person name="Taylor R.W."/>
            <person name="Miller D.E."/>
            <person name="Kaelin C."/>
            <person name="Barsh G."/>
            <person name="Hadly E.A."/>
            <person name="Petrov D."/>
        </authorList>
    </citation>
    <scope>NUCLEOTIDE SEQUENCE [LARGE SCALE GENOMIC DNA]</scope>
</reference>
<evidence type="ECO:0000256" key="10">
    <source>
        <dbReference type="ARBA" id="ARBA00022949"/>
    </source>
</evidence>
<evidence type="ECO:0000256" key="12">
    <source>
        <dbReference type="ARBA" id="ARBA00023212"/>
    </source>
</evidence>
<dbReference type="SUPFAM" id="SSF57716">
    <property type="entry name" value="Glucocorticoid receptor-like (DNA-binding domain)"/>
    <property type="match status" value="2"/>
</dbReference>
<feature type="compositionally biased region" description="Pro residues" evidence="17">
    <location>
        <begin position="93"/>
        <end position="108"/>
    </location>
</feature>
<reference evidence="19" key="3">
    <citation type="submission" date="2025-09" db="UniProtKB">
        <authorList>
            <consortium name="Ensembl"/>
        </authorList>
    </citation>
    <scope>IDENTIFICATION</scope>
</reference>
<evidence type="ECO:0000256" key="16">
    <source>
        <dbReference type="PROSITE-ProRule" id="PRU00125"/>
    </source>
</evidence>
<dbReference type="PROSITE" id="PS00478">
    <property type="entry name" value="LIM_DOMAIN_1"/>
    <property type="match status" value="2"/>
</dbReference>
<dbReference type="AlphaFoldDB" id="A0A8C9D6G8"/>
<dbReference type="OMA" id="YAPKCSV"/>
<evidence type="ECO:0000256" key="15">
    <source>
        <dbReference type="ARBA" id="ARBA00057245"/>
    </source>
</evidence>
<dbReference type="FunFam" id="2.10.110.10:FF:000027">
    <property type="entry name" value="lipoma-preferred partner isoform X1"/>
    <property type="match status" value="1"/>
</dbReference>
<evidence type="ECO:0000256" key="4">
    <source>
        <dbReference type="ARBA" id="ARBA00009611"/>
    </source>
</evidence>
<dbReference type="PANTHER" id="PTHR24212">
    <property type="entry name" value="ZYXIN/TRIP6"/>
    <property type="match status" value="1"/>
</dbReference>
<keyword evidence="9" id="KW-0130">Cell adhesion</keyword>